<evidence type="ECO:0000313" key="1">
    <source>
        <dbReference type="EMBL" id="KAK5775364.1"/>
    </source>
</evidence>
<comment type="caution">
    <text evidence="1">The sequence shown here is derived from an EMBL/GenBank/DDBJ whole genome shotgun (WGS) entry which is preliminary data.</text>
</comment>
<evidence type="ECO:0000313" key="2">
    <source>
        <dbReference type="Proteomes" id="UP001358586"/>
    </source>
</evidence>
<reference evidence="1 2" key="1">
    <citation type="submission" date="2023-03" db="EMBL/GenBank/DDBJ databases">
        <title>WGS of Gossypium arboreum.</title>
        <authorList>
            <person name="Yu D."/>
        </authorList>
    </citation>
    <scope>NUCLEOTIDE SEQUENCE [LARGE SCALE GENOMIC DNA]</scope>
    <source>
        <tissue evidence="1">Leaf</tissue>
    </source>
</reference>
<gene>
    <name evidence="1" type="ORF">PVK06_043248</name>
</gene>
<name>A0ABR0MN15_GOSAR</name>
<keyword evidence="2" id="KW-1185">Reference proteome</keyword>
<sequence>MGDYRHFNSHVDMQLLHVGMHKYYTRLILTMCTDWNACTMYGGLNSHSSQMKVYGHQCPMPRSSWHRISTCVASQKVIQNSTWIRTNMDVRERDNQQRLCGYCRNPGHTKATCQHLMDALKKTRR</sequence>
<dbReference type="Proteomes" id="UP001358586">
    <property type="component" value="Chromosome 12"/>
</dbReference>
<organism evidence="1 2">
    <name type="scientific">Gossypium arboreum</name>
    <name type="common">Tree cotton</name>
    <name type="synonym">Gossypium nanking</name>
    <dbReference type="NCBI Taxonomy" id="29729"/>
    <lineage>
        <taxon>Eukaryota</taxon>
        <taxon>Viridiplantae</taxon>
        <taxon>Streptophyta</taxon>
        <taxon>Embryophyta</taxon>
        <taxon>Tracheophyta</taxon>
        <taxon>Spermatophyta</taxon>
        <taxon>Magnoliopsida</taxon>
        <taxon>eudicotyledons</taxon>
        <taxon>Gunneridae</taxon>
        <taxon>Pentapetalae</taxon>
        <taxon>rosids</taxon>
        <taxon>malvids</taxon>
        <taxon>Malvales</taxon>
        <taxon>Malvaceae</taxon>
        <taxon>Malvoideae</taxon>
        <taxon>Gossypium</taxon>
    </lineage>
</organism>
<accession>A0ABR0MN15</accession>
<proteinExistence type="predicted"/>
<dbReference type="EMBL" id="JARKNE010000012">
    <property type="protein sequence ID" value="KAK5775364.1"/>
    <property type="molecule type" value="Genomic_DNA"/>
</dbReference>
<protein>
    <submittedName>
        <fullName evidence="1">Uncharacterized protein</fullName>
    </submittedName>
</protein>